<proteinExistence type="predicted"/>
<sequence>MRTALLRYSASKGG</sequence>
<accession>A0A0A9FWI2</accession>
<dbReference type="EMBL" id="GBRH01180696">
    <property type="protein sequence ID" value="JAE17200.1"/>
    <property type="molecule type" value="Transcribed_RNA"/>
</dbReference>
<reference evidence="1" key="1">
    <citation type="submission" date="2014-09" db="EMBL/GenBank/DDBJ databases">
        <authorList>
            <person name="Magalhaes I.L.F."/>
            <person name="Oliveira U."/>
            <person name="Santos F.R."/>
            <person name="Vidigal T.H.D.A."/>
            <person name="Brescovit A.D."/>
            <person name="Santos A.J."/>
        </authorList>
    </citation>
    <scope>NUCLEOTIDE SEQUENCE</scope>
    <source>
        <tissue evidence="1">Shoot tissue taken approximately 20 cm above the soil surface</tissue>
    </source>
</reference>
<reference evidence="1" key="2">
    <citation type="journal article" date="2015" name="Data Brief">
        <title>Shoot transcriptome of the giant reed, Arundo donax.</title>
        <authorList>
            <person name="Barrero R.A."/>
            <person name="Guerrero F.D."/>
            <person name="Moolhuijzen P."/>
            <person name="Goolsby J.A."/>
            <person name="Tidwell J."/>
            <person name="Bellgard S.E."/>
            <person name="Bellgard M.I."/>
        </authorList>
    </citation>
    <scope>NUCLEOTIDE SEQUENCE</scope>
    <source>
        <tissue evidence="1">Shoot tissue taken approximately 20 cm above the soil surface</tissue>
    </source>
</reference>
<name>A0A0A9FWI2_ARUDO</name>
<protein>
    <submittedName>
        <fullName evidence="1">GSVIVT01030279001</fullName>
    </submittedName>
</protein>
<evidence type="ECO:0000313" key="1">
    <source>
        <dbReference type="EMBL" id="JAE17200.1"/>
    </source>
</evidence>
<organism evidence="1">
    <name type="scientific">Arundo donax</name>
    <name type="common">Giant reed</name>
    <name type="synonym">Donax arundinaceus</name>
    <dbReference type="NCBI Taxonomy" id="35708"/>
    <lineage>
        <taxon>Eukaryota</taxon>
        <taxon>Viridiplantae</taxon>
        <taxon>Streptophyta</taxon>
        <taxon>Embryophyta</taxon>
        <taxon>Tracheophyta</taxon>
        <taxon>Spermatophyta</taxon>
        <taxon>Magnoliopsida</taxon>
        <taxon>Liliopsida</taxon>
        <taxon>Poales</taxon>
        <taxon>Poaceae</taxon>
        <taxon>PACMAD clade</taxon>
        <taxon>Arundinoideae</taxon>
        <taxon>Arundineae</taxon>
        <taxon>Arundo</taxon>
    </lineage>
</organism>